<feature type="compositionally biased region" description="Low complexity" evidence="1">
    <location>
        <begin position="409"/>
        <end position="420"/>
    </location>
</feature>
<evidence type="ECO:0000256" key="2">
    <source>
        <dbReference type="SAM" id="Phobius"/>
    </source>
</evidence>
<feature type="transmembrane region" description="Helical" evidence="2">
    <location>
        <begin position="302"/>
        <end position="321"/>
    </location>
</feature>
<dbReference type="STRING" id="391625.PPSIR1_30933"/>
<accession>A6GG65</accession>
<dbReference type="RefSeq" id="WP_006975705.1">
    <property type="nucleotide sequence ID" value="NZ_ABCS01000102.1"/>
</dbReference>
<comment type="caution">
    <text evidence="3">The sequence shown here is derived from an EMBL/GenBank/DDBJ whole genome shotgun (WGS) entry which is preliminary data.</text>
</comment>
<feature type="compositionally biased region" description="Low complexity" evidence="1">
    <location>
        <begin position="17"/>
        <end position="27"/>
    </location>
</feature>
<sequence>MAESDKPEDPPVDPETGSKADSAADSSEGGEAEGGEAEAPEPEAKAGSSVGEGWGDLFGEPAPAPAPGAGAAKGSLFAPPALGGLNESKGPTKIFIPPIGSPSPRSSSDSSSIAGAFSTAPPKVPSVAPPVAAPAPAESKDDAAPAPAKSDSDEKSDGDEKSKDDERPERDEESGDEKSDGDEESGDEKSDGDEEPGDEKSDGDEESGDEKSDGDEESGDEKSDGDEESKDDEKSVSGEESKDDEKSGSGEESKDDEKPSKDDEKPKDDEKVVAFERPSKSRETPEPAKQTPAANDGGTSPAILYILGGVGLILAFVVFIASGKNKEAAHNDTKEPPRTNTAKDERPSAGPSAEEALEGPKPRAPDALSAHGNRAEVIVPETGGSEEGSDEVGESTDSESGGGEESGETGEPAAETEAAPEPAPIDPIPTPAKVDDPRDPSVIPPGTPAANAKAFKKLPVSIHDGPPIGAIGATGIHIDLAQIGTAYEGGKCTGTGQSFPIEGTDIINVCFRVVHNRMEETVRIFWEKDGVVTRRGKVTIRDIHAYKTRAYLKLRPEYVGDWQVRIVPEGDEDAELAVVKFRITE</sequence>
<organism evidence="3 4">
    <name type="scientific">Plesiocystis pacifica SIR-1</name>
    <dbReference type="NCBI Taxonomy" id="391625"/>
    <lineage>
        <taxon>Bacteria</taxon>
        <taxon>Pseudomonadati</taxon>
        <taxon>Myxococcota</taxon>
        <taxon>Polyangia</taxon>
        <taxon>Nannocystales</taxon>
        <taxon>Nannocystaceae</taxon>
        <taxon>Plesiocystis</taxon>
    </lineage>
</organism>
<dbReference type="PANTHER" id="PTHR48162:SF1">
    <property type="entry name" value="RIBOSOMAL L1 DOMAIN-CONTAINING PROTEIN CG13096"/>
    <property type="match status" value="1"/>
</dbReference>
<feature type="compositionally biased region" description="Pro residues" evidence="1">
    <location>
        <begin position="122"/>
        <end position="133"/>
    </location>
</feature>
<feature type="compositionally biased region" description="Low complexity" evidence="1">
    <location>
        <begin position="94"/>
        <end position="121"/>
    </location>
</feature>
<name>A6GG65_9BACT</name>
<feature type="compositionally biased region" description="Basic and acidic residues" evidence="1">
    <location>
        <begin position="325"/>
        <end position="347"/>
    </location>
</feature>
<dbReference type="EMBL" id="ABCS01000102">
    <property type="protein sequence ID" value="EDM75134.1"/>
    <property type="molecule type" value="Genomic_DNA"/>
</dbReference>
<dbReference type="OrthoDB" id="9854391at2"/>
<keyword evidence="2" id="KW-1133">Transmembrane helix</keyword>
<evidence type="ECO:0000313" key="3">
    <source>
        <dbReference type="EMBL" id="EDM75134.1"/>
    </source>
</evidence>
<protein>
    <submittedName>
        <fullName evidence="3">Uncharacterized protein</fullName>
    </submittedName>
</protein>
<proteinExistence type="predicted"/>
<evidence type="ECO:0000256" key="1">
    <source>
        <dbReference type="SAM" id="MobiDB-lite"/>
    </source>
</evidence>
<dbReference type="InterPro" id="IPR053110">
    <property type="entry name" value="Ribosomal_L1-TF"/>
</dbReference>
<evidence type="ECO:0000313" key="4">
    <source>
        <dbReference type="Proteomes" id="UP000005801"/>
    </source>
</evidence>
<dbReference type="PANTHER" id="PTHR48162">
    <property type="entry name" value="YALI0A06930P"/>
    <property type="match status" value="1"/>
</dbReference>
<keyword evidence="4" id="KW-1185">Reference proteome</keyword>
<feature type="region of interest" description="Disordered" evidence="1">
    <location>
        <begin position="325"/>
        <end position="450"/>
    </location>
</feature>
<feature type="region of interest" description="Disordered" evidence="1">
    <location>
        <begin position="1"/>
        <end position="302"/>
    </location>
</feature>
<dbReference type="AlphaFoldDB" id="A6GG65"/>
<keyword evidence="2" id="KW-0812">Transmembrane</keyword>
<feature type="compositionally biased region" description="Acidic residues" evidence="1">
    <location>
        <begin position="28"/>
        <end position="41"/>
    </location>
</feature>
<dbReference type="Proteomes" id="UP000005801">
    <property type="component" value="Unassembled WGS sequence"/>
</dbReference>
<reference evidence="3 4" key="1">
    <citation type="submission" date="2007-06" db="EMBL/GenBank/DDBJ databases">
        <authorList>
            <person name="Shimkets L."/>
            <person name="Ferriera S."/>
            <person name="Johnson J."/>
            <person name="Kravitz S."/>
            <person name="Beeson K."/>
            <person name="Sutton G."/>
            <person name="Rogers Y.-H."/>
            <person name="Friedman R."/>
            <person name="Frazier M."/>
            <person name="Venter J.C."/>
        </authorList>
    </citation>
    <scope>NUCLEOTIDE SEQUENCE [LARGE SCALE GENOMIC DNA]</scope>
    <source>
        <strain evidence="3 4">SIR-1</strain>
    </source>
</reference>
<keyword evidence="2" id="KW-0472">Membrane</keyword>
<feature type="compositionally biased region" description="Acidic residues" evidence="1">
    <location>
        <begin position="387"/>
        <end position="397"/>
    </location>
</feature>
<feature type="compositionally biased region" description="Acidic residues" evidence="1">
    <location>
        <begin position="171"/>
        <end position="230"/>
    </location>
</feature>
<gene>
    <name evidence="3" type="ORF">PPSIR1_30933</name>
</gene>
<feature type="compositionally biased region" description="Basic and acidic residues" evidence="1">
    <location>
        <begin position="231"/>
        <end position="286"/>
    </location>
</feature>
<feature type="compositionally biased region" description="Basic and acidic residues" evidence="1">
    <location>
        <begin position="150"/>
        <end position="170"/>
    </location>
</feature>
<feature type="compositionally biased region" description="Pro residues" evidence="1">
    <location>
        <begin position="421"/>
        <end position="430"/>
    </location>
</feature>